<dbReference type="PANTHER" id="PTHR24043:SF8">
    <property type="entry name" value="EGF-LIKE DOMAIN-CONTAINING PROTEIN"/>
    <property type="match status" value="1"/>
</dbReference>
<dbReference type="CDD" id="cd00037">
    <property type="entry name" value="CLECT"/>
    <property type="match status" value="1"/>
</dbReference>
<keyword evidence="6" id="KW-1185">Reference proteome</keyword>
<gene>
    <name evidence="5" type="ORF">ElyMa_000498100</name>
</gene>
<name>A0AAV4FUA4_9GAST</name>
<dbReference type="PANTHER" id="PTHR24043">
    <property type="entry name" value="SCAVENGER RECEPTOR CLASS F"/>
    <property type="match status" value="1"/>
</dbReference>
<dbReference type="Pfam" id="PF00059">
    <property type="entry name" value="Lectin_C"/>
    <property type="match status" value="1"/>
</dbReference>
<dbReference type="Gene3D" id="3.60.10.10">
    <property type="entry name" value="Endonuclease/exonuclease/phosphatase"/>
    <property type="match status" value="1"/>
</dbReference>
<dbReference type="Gene3D" id="2.170.300.10">
    <property type="entry name" value="Tie2 ligand-binding domain superfamily"/>
    <property type="match status" value="1"/>
</dbReference>
<evidence type="ECO:0000256" key="1">
    <source>
        <dbReference type="ARBA" id="ARBA00022536"/>
    </source>
</evidence>
<evidence type="ECO:0000256" key="2">
    <source>
        <dbReference type="SAM" id="MobiDB-lite"/>
    </source>
</evidence>
<comment type="caution">
    <text evidence="5">The sequence shown here is derived from an EMBL/GenBank/DDBJ whole genome shotgun (WGS) entry which is preliminary data.</text>
</comment>
<dbReference type="AlphaFoldDB" id="A0AAV4FUA4"/>
<dbReference type="GO" id="GO:0005044">
    <property type="term" value="F:scavenger receptor activity"/>
    <property type="evidence" value="ECO:0007669"/>
    <property type="project" value="InterPro"/>
</dbReference>
<dbReference type="SUPFAM" id="SSF56436">
    <property type="entry name" value="C-type lectin-like"/>
    <property type="match status" value="1"/>
</dbReference>
<evidence type="ECO:0000313" key="5">
    <source>
        <dbReference type="EMBL" id="GFR77017.1"/>
    </source>
</evidence>
<keyword evidence="3" id="KW-0472">Membrane</keyword>
<feature type="region of interest" description="Disordered" evidence="2">
    <location>
        <begin position="1"/>
        <end position="55"/>
    </location>
</feature>
<dbReference type="GO" id="GO:0003824">
    <property type="term" value="F:catalytic activity"/>
    <property type="evidence" value="ECO:0007669"/>
    <property type="project" value="InterPro"/>
</dbReference>
<feature type="transmembrane region" description="Helical" evidence="3">
    <location>
        <begin position="462"/>
        <end position="482"/>
    </location>
</feature>
<proteinExistence type="predicted"/>
<dbReference type="InterPro" id="IPR036691">
    <property type="entry name" value="Endo/exonu/phosph_ase_sf"/>
</dbReference>
<feature type="domain" description="C-type lectin" evidence="4">
    <location>
        <begin position="194"/>
        <end position="304"/>
    </location>
</feature>
<dbReference type="InterPro" id="IPR016187">
    <property type="entry name" value="CTDL_fold"/>
</dbReference>
<keyword evidence="3" id="KW-0812">Transmembrane</keyword>
<feature type="compositionally biased region" description="Polar residues" evidence="2">
    <location>
        <begin position="8"/>
        <end position="18"/>
    </location>
</feature>
<evidence type="ECO:0000259" key="4">
    <source>
        <dbReference type="PROSITE" id="PS50041"/>
    </source>
</evidence>
<dbReference type="InterPro" id="IPR001304">
    <property type="entry name" value="C-type_lectin-like"/>
</dbReference>
<accession>A0AAV4FUA4</accession>
<protein>
    <submittedName>
        <fullName evidence="5">Multiple epidermal growth factor-like domains 10</fullName>
    </submittedName>
</protein>
<reference evidence="5 6" key="1">
    <citation type="journal article" date="2021" name="Elife">
        <title>Chloroplast acquisition without the gene transfer in kleptoplastic sea slugs, Plakobranchus ocellatus.</title>
        <authorList>
            <person name="Maeda T."/>
            <person name="Takahashi S."/>
            <person name="Yoshida T."/>
            <person name="Shimamura S."/>
            <person name="Takaki Y."/>
            <person name="Nagai Y."/>
            <person name="Toyoda A."/>
            <person name="Suzuki Y."/>
            <person name="Arimoto A."/>
            <person name="Ishii H."/>
            <person name="Satoh N."/>
            <person name="Nishiyama T."/>
            <person name="Hasebe M."/>
            <person name="Maruyama T."/>
            <person name="Minagawa J."/>
            <person name="Obokata J."/>
            <person name="Shigenobu S."/>
        </authorList>
    </citation>
    <scope>NUCLEOTIDE SEQUENCE [LARGE SCALE GENOMIC DNA]</scope>
</reference>
<dbReference type="InterPro" id="IPR042635">
    <property type="entry name" value="MEGF10/SREC1/2-like"/>
</dbReference>
<dbReference type="PROSITE" id="PS50041">
    <property type="entry name" value="C_TYPE_LECTIN_2"/>
    <property type="match status" value="1"/>
</dbReference>
<evidence type="ECO:0000256" key="3">
    <source>
        <dbReference type="SAM" id="Phobius"/>
    </source>
</evidence>
<sequence length="483" mass="53364">MKERQTRGRISQGQNGDPSQGDFPATLSSPARHKPLHEVPQLKPHRGRCGADKSKESTATLHIAVYNTRTLALQEDLEQLQDQLKIFKWDIIGLCETKRKGEGLVELKDGSWLYEAGKTEESPETKGLAFLVHKNIKDYIEDFCKHSDRIISCKIELQKESLQIIEIYAPITDYDDTDIEIFYEELENSIDKKCKYTVIVGDFNAKIGRKETDEENEWIGSSGIGKRNERDQQNSMVRGSYWIGLSDTAEAGKYLWLDGTDELNFTNWGTGQPNRNDGDHCVLIDFRGSWKETFCGTEHYYFCEAFSDCMNEAIGMVCPVTCSATNCAGKDKICSRRTGVCRDGCEAGYVGSTCVNECNSGKYGVGCNKTCSQNCSGKDSACHHVSGKCISGCKRGYLGDLCNKECPSGRYGQNCIKACSLNCLGPDNACHHVTGECVRSCKSGGSGGLCKEDPSDDLYDKLVIGALLATAVLFCISLIACFM</sequence>
<evidence type="ECO:0000313" key="6">
    <source>
        <dbReference type="Proteomes" id="UP000762676"/>
    </source>
</evidence>
<keyword evidence="1" id="KW-0245">EGF-like domain</keyword>
<keyword evidence="3" id="KW-1133">Transmembrane helix</keyword>
<dbReference type="EMBL" id="BMAT01000951">
    <property type="protein sequence ID" value="GFR77017.1"/>
    <property type="molecule type" value="Genomic_DNA"/>
</dbReference>
<dbReference type="SUPFAM" id="SSF56219">
    <property type="entry name" value="DNase I-like"/>
    <property type="match status" value="1"/>
</dbReference>
<dbReference type="Proteomes" id="UP000762676">
    <property type="component" value="Unassembled WGS sequence"/>
</dbReference>
<dbReference type="SMART" id="SM00034">
    <property type="entry name" value="CLECT"/>
    <property type="match status" value="1"/>
</dbReference>
<organism evidence="5 6">
    <name type="scientific">Elysia marginata</name>
    <dbReference type="NCBI Taxonomy" id="1093978"/>
    <lineage>
        <taxon>Eukaryota</taxon>
        <taxon>Metazoa</taxon>
        <taxon>Spiralia</taxon>
        <taxon>Lophotrochozoa</taxon>
        <taxon>Mollusca</taxon>
        <taxon>Gastropoda</taxon>
        <taxon>Heterobranchia</taxon>
        <taxon>Euthyneura</taxon>
        <taxon>Panpulmonata</taxon>
        <taxon>Sacoglossa</taxon>
        <taxon>Placobranchoidea</taxon>
        <taxon>Plakobranchidae</taxon>
        <taxon>Elysia</taxon>
    </lineage>
</organism>